<dbReference type="InterPro" id="IPR018982">
    <property type="entry name" value="RQC_domain"/>
</dbReference>
<evidence type="ECO:0000256" key="4">
    <source>
        <dbReference type="ARBA" id="ARBA00022801"/>
    </source>
</evidence>
<dbReference type="SMART" id="SM00490">
    <property type="entry name" value="HELICc"/>
    <property type="match status" value="1"/>
</dbReference>
<dbReference type="InterPro" id="IPR011545">
    <property type="entry name" value="DEAD/DEAH_box_helicase_dom"/>
</dbReference>
<name>A0A6I3S527_9BURK</name>
<dbReference type="GO" id="GO:0030894">
    <property type="term" value="C:replisome"/>
    <property type="evidence" value="ECO:0007669"/>
    <property type="project" value="TreeGrafter"/>
</dbReference>
<dbReference type="GO" id="GO:0046872">
    <property type="term" value="F:metal ion binding"/>
    <property type="evidence" value="ECO:0007669"/>
    <property type="project" value="UniProtKB-KW"/>
</dbReference>
<dbReference type="InterPro" id="IPR014001">
    <property type="entry name" value="Helicase_ATP-bd"/>
</dbReference>
<dbReference type="NCBIfam" id="TIGR00614">
    <property type="entry name" value="recQ_fam"/>
    <property type="match status" value="1"/>
</dbReference>
<comment type="caution">
    <text evidence="13">The sequence shown here is derived from an EMBL/GenBank/DDBJ whole genome shotgun (WGS) entry which is preliminary data.</text>
</comment>
<comment type="catalytic activity">
    <reaction evidence="9">
        <text>Couples ATP hydrolysis with the unwinding of duplex DNA by translocating in the 3'-5' direction.</text>
        <dbReference type="EC" id="5.6.2.4"/>
    </reaction>
</comment>
<dbReference type="GO" id="GO:0043590">
    <property type="term" value="C:bacterial nucleoid"/>
    <property type="evidence" value="ECO:0007669"/>
    <property type="project" value="TreeGrafter"/>
</dbReference>
<dbReference type="Pfam" id="PF00270">
    <property type="entry name" value="DEAD"/>
    <property type="match status" value="1"/>
</dbReference>
<dbReference type="Proteomes" id="UP000462362">
    <property type="component" value="Unassembled WGS sequence"/>
</dbReference>
<reference evidence="13 14" key="1">
    <citation type="journal article" date="2019" name="Nat. Med.">
        <title>A library of human gut bacterial isolates paired with longitudinal multiomics data enables mechanistic microbiome research.</title>
        <authorList>
            <person name="Poyet M."/>
            <person name="Groussin M."/>
            <person name="Gibbons S.M."/>
            <person name="Avila-Pacheco J."/>
            <person name="Jiang X."/>
            <person name="Kearney S.M."/>
            <person name="Perrotta A.R."/>
            <person name="Berdy B."/>
            <person name="Zhao S."/>
            <person name="Lieberman T.D."/>
            <person name="Swanson P.K."/>
            <person name="Smith M."/>
            <person name="Roesemann S."/>
            <person name="Alexander J.E."/>
            <person name="Rich S.A."/>
            <person name="Livny J."/>
            <person name="Vlamakis H."/>
            <person name="Clish C."/>
            <person name="Bullock K."/>
            <person name="Deik A."/>
            <person name="Scott J."/>
            <person name="Pierce K.A."/>
            <person name="Xavier R.J."/>
            <person name="Alm E.J."/>
        </authorList>
    </citation>
    <scope>NUCLEOTIDE SEQUENCE [LARGE SCALE GENOMIC DNA]</scope>
    <source>
        <strain evidence="13 14">BIOML-A2</strain>
    </source>
</reference>
<dbReference type="SMART" id="SM00487">
    <property type="entry name" value="DEXDc"/>
    <property type="match status" value="1"/>
</dbReference>
<evidence type="ECO:0000256" key="12">
    <source>
        <dbReference type="ARBA" id="ARBA00044550"/>
    </source>
</evidence>
<dbReference type="Gene3D" id="3.40.50.300">
    <property type="entry name" value="P-loop containing nucleotide triphosphate hydrolases"/>
    <property type="match status" value="2"/>
</dbReference>
<gene>
    <name evidence="13" type="ORF">GMD42_04475</name>
</gene>
<keyword evidence="2" id="KW-0479">Metal-binding</keyword>
<dbReference type="EMBL" id="WNCL01000009">
    <property type="protein sequence ID" value="MTU42882.1"/>
    <property type="molecule type" value="Genomic_DNA"/>
</dbReference>
<dbReference type="InterPro" id="IPR027417">
    <property type="entry name" value="P-loop_NTPase"/>
</dbReference>
<sequence>MPKETKVTQKCRETLKSVFGHEDYREGQEAIIEALLEGRDVLALLPTGAGKSLCFQLPALVKDGMAVVFEPLISLMKDQVDALKKKNVAAAYLSSNMEWDEISSTVELIRDEKIKILYVSPERLSNPSFCRLLEDSCVSLFAYDEAHCVSSWGHDFRPEYRLLSALKERFPSVPRIALTATADAISSRDICEKLLVEPYVHAVSLERNNLRITVVRRKRGNEQLLAFIKEKHAGESGIVYTSSRAKAETICAFLAAEGINCLCYHAGLSREQRELSQTRFLHEKDAVIVATIAFGMGIDKADVRFVAHTSLPKSIENYVQEIGRAGRDGQKAEAWLCFSGGDAFFQKKRIAESDAEDWYKNISEVKQDVMQGYAESTECRRNLLLAYFGEETKEACGQCDNCLASEKSWDASTAVKKFLSTVWRSYEKSKLYLNAAQVIEILHGIETPFIWQHDFQELSTWKIGTEFSESQLREVYRYLLLKEAVGVEFSSYNGLFLTDKSRRFLSSLAPVFLSEHGSGQRKSRNY</sequence>
<dbReference type="AlphaFoldDB" id="A0A6I3S527"/>
<dbReference type="PROSITE" id="PS51192">
    <property type="entry name" value="HELICASE_ATP_BIND_1"/>
    <property type="match status" value="1"/>
</dbReference>
<dbReference type="PROSITE" id="PS51194">
    <property type="entry name" value="HELICASE_CTER"/>
    <property type="match status" value="1"/>
</dbReference>
<dbReference type="Pfam" id="PF16124">
    <property type="entry name" value="RecQ_Zn_bind"/>
    <property type="match status" value="1"/>
</dbReference>
<dbReference type="Pfam" id="PF00271">
    <property type="entry name" value="Helicase_C"/>
    <property type="match status" value="1"/>
</dbReference>
<evidence type="ECO:0000256" key="1">
    <source>
        <dbReference type="ARBA" id="ARBA00005446"/>
    </source>
</evidence>
<dbReference type="GO" id="GO:0006310">
    <property type="term" value="P:DNA recombination"/>
    <property type="evidence" value="ECO:0007669"/>
    <property type="project" value="InterPro"/>
</dbReference>
<evidence type="ECO:0000256" key="2">
    <source>
        <dbReference type="ARBA" id="ARBA00022723"/>
    </source>
</evidence>
<dbReference type="InterPro" id="IPR004589">
    <property type="entry name" value="DNA_helicase_ATP-dep_RecQ"/>
</dbReference>
<dbReference type="InterPro" id="IPR036390">
    <property type="entry name" value="WH_DNA-bd_sf"/>
</dbReference>
<dbReference type="InterPro" id="IPR001650">
    <property type="entry name" value="Helicase_C-like"/>
</dbReference>
<dbReference type="GO" id="GO:0003677">
    <property type="term" value="F:DNA binding"/>
    <property type="evidence" value="ECO:0007669"/>
    <property type="project" value="UniProtKB-KW"/>
</dbReference>
<evidence type="ECO:0000256" key="7">
    <source>
        <dbReference type="ARBA" id="ARBA00023125"/>
    </source>
</evidence>
<dbReference type="Pfam" id="PF09382">
    <property type="entry name" value="RQC"/>
    <property type="match status" value="1"/>
</dbReference>
<evidence type="ECO:0000256" key="9">
    <source>
        <dbReference type="ARBA" id="ARBA00034617"/>
    </source>
</evidence>
<dbReference type="PANTHER" id="PTHR13710:SF105">
    <property type="entry name" value="ATP-DEPENDENT DNA HELICASE Q1"/>
    <property type="match status" value="1"/>
</dbReference>
<dbReference type="GO" id="GO:0009378">
    <property type="term" value="F:four-way junction helicase activity"/>
    <property type="evidence" value="ECO:0007669"/>
    <property type="project" value="TreeGrafter"/>
</dbReference>
<dbReference type="FunFam" id="3.40.50.300:FF:000296">
    <property type="entry name" value="ATP-dependent DNA helicase RecQ"/>
    <property type="match status" value="1"/>
</dbReference>
<dbReference type="Gene3D" id="1.10.10.10">
    <property type="entry name" value="Winged helix-like DNA-binding domain superfamily/Winged helix DNA-binding domain"/>
    <property type="match status" value="1"/>
</dbReference>
<dbReference type="GO" id="GO:0043138">
    <property type="term" value="F:3'-5' DNA helicase activity"/>
    <property type="evidence" value="ECO:0007669"/>
    <property type="project" value="UniProtKB-EC"/>
</dbReference>
<dbReference type="CDD" id="cd17920">
    <property type="entry name" value="DEXHc_RecQ"/>
    <property type="match status" value="1"/>
</dbReference>
<keyword evidence="5 13" id="KW-0347">Helicase</keyword>
<keyword evidence="3" id="KW-0547">Nucleotide-binding</keyword>
<dbReference type="SMART" id="SM00956">
    <property type="entry name" value="RQC"/>
    <property type="match status" value="1"/>
</dbReference>
<keyword evidence="4 13" id="KW-0378">Hydrolase</keyword>
<evidence type="ECO:0000256" key="8">
    <source>
        <dbReference type="ARBA" id="ARBA00023235"/>
    </source>
</evidence>
<comment type="similarity">
    <text evidence="1">Belongs to the helicase family. RecQ subfamily.</text>
</comment>
<evidence type="ECO:0000313" key="14">
    <source>
        <dbReference type="Proteomes" id="UP000462362"/>
    </source>
</evidence>
<evidence type="ECO:0000256" key="11">
    <source>
        <dbReference type="ARBA" id="ARBA00044535"/>
    </source>
</evidence>
<dbReference type="GO" id="GO:0016787">
    <property type="term" value="F:hydrolase activity"/>
    <property type="evidence" value="ECO:0007669"/>
    <property type="project" value="UniProtKB-KW"/>
</dbReference>
<dbReference type="GO" id="GO:0006281">
    <property type="term" value="P:DNA repair"/>
    <property type="evidence" value="ECO:0007669"/>
    <property type="project" value="InterPro"/>
</dbReference>
<evidence type="ECO:0000256" key="10">
    <source>
        <dbReference type="ARBA" id="ARBA00034808"/>
    </source>
</evidence>
<evidence type="ECO:0000256" key="3">
    <source>
        <dbReference type="ARBA" id="ARBA00022741"/>
    </source>
</evidence>
<keyword evidence="6" id="KW-0067">ATP-binding</keyword>
<protein>
    <recommendedName>
        <fullName evidence="11">ATP-dependent DNA helicase RecQ</fullName>
        <ecNumber evidence="10">5.6.2.4</ecNumber>
    </recommendedName>
    <alternativeName>
        <fullName evidence="12">DNA 3'-5' helicase RecQ</fullName>
    </alternativeName>
</protein>
<evidence type="ECO:0000256" key="5">
    <source>
        <dbReference type="ARBA" id="ARBA00022806"/>
    </source>
</evidence>
<organism evidence="13 14">
    <name type="scientific">Parasutterella excrementihominis</name>
    <dbReference type="NCBI Taxonomy" id="487175"/>
    <lineage>
        <taxon>Bacteria</taxon>
        <taxon>Pseudomonadati</taxon>
        <taxon>Pseudomonadota</taxon>
        <taxon>Betaproteobacteria</taxon>
        <taxon>Burkholderiales</taxon>
        <taxon>Sutterellaceae</taxon>
        <taxon>Parasutterella</taxon>
    </lineage>
</organism>
<keyword evidence="8" id="KW-0413">Isomerase</keyword>
<evidence type="ECO:0000256" key="6">
    <source>
        <dbReference type="ARBA" id="ARBA00022840"/>
    </source>
</evidence>
<dbReference type="InterPro" id="IPR036388">
    <property type="entry name" value="WH-like_DNA-bd_sf"/>
</dbReference>
<dbReference type="GO" id="GO:0005524">
    <property type="term" value="F:ATP binding"/>
    <property type="evidence" value="ECO:0007669"/>
    <property type="project" value="UniProtKB-KW"/>
</dbReference>
<keyword evidence="7" id="KW-0238">DNA-binding</keyword>
<accession>A0A6I3S527</accession>
<dbReference type="SUPFAM" id="SSF46785">
    <property type="entry name" value="Winged helix' DNA-binding domain"/>
    <property type="match status" value="1"/>
</dbReference>
<evidence type="ECO:0000313" key="13">
    <source>
        <dbReference type="EMBL" id="MTU42882.1"/>
    </source>
</evidence>
<dbReference type="EC" id="5.6.2.4" evidence="10"/>
<dbReference type="GO" id="GO:0006260">
    <property type="term" value="P:DNA replication"/>
    <property type="evidence" value="ECO:0007669"/>
    <property type="project" value="InterPro"/>
</dbReference>
<dbReference type="PANTHER" id="PTHR13710">
    <property type="entry name" value="DNA HELICASE RECQ FAMILY MEMBER"/>
    <property type="match status" value="1"/>
</dbReference>
<dbReference type="GO" id="GO:0005737">
    <property type="term" value="C:cytoplasm"/>
    <property type="evidence" value="ECO:0007669"/>
    <property type="project" value="TreeGrafter"/>
</dbReference>
<proteinExistence type="inferred from homology"/>
<dbReference type="InterPro" id="IPR032284">
    <property type="entry name" value="RecQ_Zn-bd"/>
</dbReference>
<dbReference type="SUPFAM" id="SSF52540">
    <property type="entry name" value="P-loop containing nucleoside triphosphate hydrolases"/>
    <property type="match status" value="1"/>
</dbReference>
<dbReference type="RefSeq" id="WP_155167966.1">
    <property type="nucleotide sequence ID" value="NZ_WNCA01000009.1"/>
</dbReference>